<proteinExistence type="predicted"/>
<dbReference type="Proteomes" id="UP000051952">
    <property type="component" value="Unassembled WGS sequence"/>
</dbReference>
<evidence type="ECO:0000313" key="2">
    <source>
        <dbReference type="EMBL" id="CUE71296.1"/>
    </source>
</evidence>
<dbReference type="InterPro" id="IPR036997">
    <property type="entry name" value="PA28_C_sf"/>
</dbReference>
<organism evidence="2 3">
    <name type="scientific">Bodo saltans</name>
    <name type="common">Flagellated protozoan</name>
    <dbReference type="NCBI Taxonomy" id="75058"/>
    <lineage>
        <taxon>Eukaryota</taxon>
        <taxon>Discoba</taxon>
        <taxon>Euglenozoa</taxon>
        <taxon>Kinetoplastea</taxon>
        <taxon>Metakinetoplastina</taxon>
        <taxon>Eubodonida</taxon>
        <taxon>Bodonidae</taxon>
        <taxon>Bodo</taxon>
    </lineage>
</organism>
<dbReference type="Gene3D" id="1.20.120.180">
    <property type="entry name" value="Proteasome activator pa28, C-terminal domain"/>
    <property type="match status" value="1"/>
</dbReference>
<dbReference type="InterPro" id="IPR003186">
    <property type="entry name" value="PA28_C"/>
</dbReference>
<feature type="domain" description="Proteasome activator PA28 C-terminal" evidence="1">
    <location>
        <begin position="124"/>
        <end position="257"/>
    </location>
</feature>
<dbReference type="EMBL" id="CYKH01000105">
    <property type="protein sequence ID" value="CUE71296.1"/>
    <property type="molecule type" value="Genomic_DNA"/>
</dbReference>
<dbReference type="Pfam" id="PF02252">
    <property type="entry name" value="PA28_C"/>
    <property type="match status" value="1"/>
</dbReference>
<dbReference type="OrthoDB" id="6591885at2759"/>
<name>A0A0S4ILP6_BODSA</name>
<dbReference type="VEuPathDB" id="TriTrypDB:BSAL_53055"/>
<dbReference type="AlphaFoldDB" id="A0A0S4ILP6"/>
<evidence type="ECO:0000259" key="1">
    <source>
        <dbReference type="Pfam" id="PF02252"/>
    </source>
</evidence>
<reference evidence="3" key="1">
    <citation type="submission" date="2015-09" db="EMBL/GenBank/DDBJ databases">
        <authorList>
            <consortium name="Pathogen Informatics"/>
        </authorList>
    </citation>
    <scope>NUCLEOTIDE SEQUENCE [LARGE SCALE GENOMIC DNA]</scope>
    <source>
        <strain evidence="3">Lake Konstanz</strain>
    </source>
</reference>
<dbReference type="InterPro" id="IPR036252">
    <property type="entry name" value="Proteasome_activ_sf"/>
</dbReference>
<sequence>MAGRRRRESTVPPNPAVIAAKKILEEKRDAFMANIGPLVEHYEANLRRLSENALVEEARIAKGRQEANSTCLNRSSMIVTEGLVRAVADAVGAEADVSTCAIKASDEGQSEELAPHYVVELYFDSNKAIVEEIQYLRKAAMDLAVDLDNVTDWLALSMPNLNEENSVVSEILGGVLEQVASFVETVRAIVAFPKKYHESRTAVEKELLKLPESKALQMQLELQDAETWDEVQKSWKVLIRVCLITHSVLKKNLPALEEAGSEVSTAAASVYY</sequence>
<keyword evidence="3" id="KW-1185">Reference proteome</keyword>
<accession>A0A0S4ILP6</accession>
<gene>
    <name evidence="2" type="ORF">BSAL_53055</name>
</gene>
<dbReference type="GO" id="GO:0008537">
    <property type="term" value="C:proteasome activator complex"/>
    <property type="evidence" value="ECO:0007669"/>
    <property type="project" value="InterPro"/>
</dbReference>
<dbReference type="SUPFAM" id="SSF47216">
    <property type="entry name" value="Proteasome activator"/>
    <property type="match status" value="1"/>
</dbReference>
<evidence type="ECO:0000313" key="3">
    <source>
        <dbReference type="Proteomes" id="UP000051952"/>
    </source>
</evidence>
<protein>
    <recommendedName>
        <fullName evidence="1">Proteasome activator PA28 C-terminal domain-containing protein</fullName>
    </recommendedName>
</protein>